<dbReference type="RefSeq" id="WP_394833907.1">
    <property type="nucleotide sequence ID" value="NZ_CP089929.1"/>
</dbReference>
<protein>
    <submittedName>
        <fullName evidence="2">DUF2169 domain-containing protein</fullName>
    </submittedName>
</protein>
<evidence type="ECO:0000313" key="3">
    <source>
        <dbReference type="Proteomes" id="UP001374803"/>
    </source>
</evidence>
<dbReference type="Pfam" id="PF09937">
    <property type="entry name" value="DUF2169"/>
    <property type="match status" value="1"/>
</dbReference>
<sequence length="396" mass="44281">MMNSDPTPKVSAYPISAPDRNGTHALGVIAKRSYGVTSSGQCTLASEQPFLNFAPVDDPDHPDLIEEDTDLWPDKLLTDVVVRGHAWNHPRTPSFFADVYLNRQLMKRVMVSGERRCFVNAVGQLAFTPPSLVERVKLSYAFAYGGEDLAAEERVGFPEQPLIELLPEDQRTAATVAASPYRYARNHAGRGFVIDATPESLETLALPQLEDPADLLTPERLVVHDPWHWPLQPLPASLDFLGPGMFPRIGWFGHTPDWDPQDIGHLSAYFPEFRLGHATTNIFDLSDEDFTKRFDRLAFQGASLGMRVGPLQGGEGLTLVNLHPSLPNWTLQLPAERPYLAVDDRKGGLTPLKPRLHTVVVEPDRWKVTVVWAGFARALRPYLPQELARMPFQAQW</sequence>
<feature type="domain" description="DUF2169" evidence="1">
    <location>
        <begin position="22"/>
        <end position="372"/>
    </location>
</feature>
<keyword evidence="3" id="KW-1185">Reference proteome</keyword>
<organism evidence="2 3">
    <name type="scientific">Pendulispora rubella</name>
    <dbReference type="NCBI Taxonomy" id="2741070"/>
    <lineage>
        <taxon>Bacteria</taxon>
        <taxon>Pseudomonadati</taxon>
        <taxon>Myxococcota</taxon>
        <taxon>Myxococcia</taxon>
        <taxon>Myxococcales</taxon>
        <taxon>Sorangiineae</taxon>
        <taxon>Pendulisporaceae</taxon>
        <taxon>Pendulispora</taxon>
    </lineage>
</organism>
<dbReference type="InterPro" id="IPR018683">
    <property type="entry name" value="DUF2169"/>
</dbReference>
<gene>
    <name evidence="2" type="ORF">LVJ94_46125</name>
</gene>
<dbReference type="EMBL" id="CP089983">
    <property type="protein sequence ID" value="WXB04270.1"/>
    <property type="molecule type" value="Genomic_DNA"/>
</dbReference>
<name>A0ABZ2L1R4_9BACT</name>
<evidence type="ECO:0000313" key="2">
    <source>
        <dbReference type="EMBL" id="WXB04270.1"/>
    </source>
</evidence>
<reference evidence="2" key="1">
    <citation type="submission" date="2021-12" db="EMBL/GenBank/DDBJ databases">
        <title>Discovery of the Pendulisporaceae a myxobacterial family with distinct sporulation behavior and unique specialized metabolism.</title>
        <authorList>
            <person name="Garcia R."/>
            <person name="Popoff A."/>
            <person name="Bader C.D."/>
            <person name="Loehr J."/>
            <person name="Walesch S."/>
            <person name="Walt C."/>
            <person name="Boldt J."/>
            <person name="Bunk B."/>
            <person name="Haeckl F.J.F.P.J."/>
            <person name="Gunesch A.P."/>
            <person name="Birkelbach J."/>
            <person name="Nuebel U."/>
            <person name="Pietschmann T."/>
            <person name="Bach T."/>
            <person name="Mueller R."/>
        </authorList>
    </citation>
    <scope>NUCLEOTIDE SEQUENCE</scope>
    <source>
        <strain evidence="2">MSr11367</strain>
    </source>
</reference>
<proteinExistence type="predicted"/>
<dbReference type="Proteomes" id="UP001374803">
    <property type="component" value="Chromosome"/>
</dbReference>
<accession>A0ABZ2L1R4</accession>
<evidence type="ECO:0000259" key="1">
    <source>
        <dbReference type="Pfam" id="PF09937"/>
    </source>
</evidence>